<evidence type="ECO:0000313" key="2">
    <source>
        <dbReference type="Proteomes" id="UP001054252"/>
    </source>
</evidence>
<name>A0AAV5MI38_9ROSI</name>
<proteinExistence type="predicted"/>
<protein>
    <submittedName>
        <fullName evidence="1">Uncharacterized protein</fullName>
    </submittedName>
</protein>
<comment type="caution">
    <text evidence="1">The sequence shown here is derived from an EMBL/GenBank/DDBJ whole genome shotgun (WGS) entry which is preliminary data.</text>
</comment>
<reference evidence="1 2" key="1">
    <citation type="journal article" date="2021" name="Commun. Biol.">
        <title>The genome of Shorea leprosula (Dipterocarpaceae) highlights the ecological relevance of drought in aseasonal tropical rainforests.</title>
        <authorList>
            <person name="Ng K.K.S."/>
            <person name="Kobayashi M.J."/>
            <person name="Fawcett J.A."/>
            <person name="Hatakeyama M."/>
            <person name="Paape T."/>
            <person name="Ng C.H."/>
            <person name="Ang C.C."/>
            <person name="Tnah L.H."/>
            <person name="Lee C.T."/>
            <person name="Nishiyama T."/>
            <person name="Sese J."/>
            <person name="O'Brien M.J."/>
            <person name="Copetti D."/>
            <person name="Mohd Noor M.I."/>
            <person name="Ong R.C."/>
            <person name="Putra M."/>
            <person name="Sireger I.Z."/>
            <person name="Indrioko S."/>
            <person name="Kosugi Y."/>
            <person name="Izuno A."/>
            <person name="Isagi Y."/>
            <person name="Lee S.L."/>
            <person name="Shimizu K.K."/>
        </authorList>
    </citation>
    <scope>NUCLEOTIDE SEQUENCE [LARGE SCALE GENOMIC DNA]</scope>
    <source>
        <strain evidence="1">214</strain>
    </source>
</reference>
<sequence length="41" mass="4880">MRVPVYGFWVQQGGREKVRAFRRENCLQIEDGEDRVRPVDS</sequence>
<evidence type="ECO:0000313" key="1">
    <source>
        <dbReference type="EMBL" id="GKV49153.1"/>
    </source>
</evidence>
<dbReference type="EMBL" id="BPVZ01000287">
    <property type="protein sequence ID" value="GKV49153.1"/>
    <property type="molecule type" value="Genomic_DNA"/>
</dbReference>
<keyword evidence="2" id="KW-1185">Reference proteome</keyword>
<organism evidence="1 2">
    <name type="scientific">Rubroshorea leprosula</name>
    <dbReference type="NCBI Taxonomy" id="152421"/>
    <lineage>
        <taxon>Eukaryota</taxon>
        <taxon>Viridiplantae</taxon>
        <taxon>Streptophyta</taxon>
        <taxon>Embryophyta</taxon>
        <taxon>Tracheophyta</taxon>
        <taxon>Spermatophyta</taxon>
        <taxon>Magnoliopsida</taxon>
        <taxon>eudicotyledons</taxon>
        <taxon>Gunneridae</taxon>
        <taxon>Pentapetalae</taxon>
        <taxon>rosids</taxon>
        <taxon>malvids</taxon>
        <taxon>Malvales</taxon>
        <taxon>Dipterocarpaceae</taxon>
        <taxon>Rubroshorea</taxon>
    </lineage>
</organism>
<gene>
    <name evidence="1" type="ORF">SLEP1_g55919</name>
</gene>
<accession>A0AAV5MI38</accession>
<dbReference type="Proteomes" id="UP001054252">
    <property type="component" value="Unassembled WGS sequence"/>
</dbReference>
<dbReference type="AlphaFoldDB" id="A0AAV5MI38"/>